<organism evidence="1">
    <name type="scientific">Vibrio vulnificus</name>
    <dbReference type="NCBI Taxonomy" id="672"/>
    <lineage>
        <taxon>Bacteria</taxon>
        <taxon>Pseudomonadati</taxon>
        <taxon>Pseudomonadota</taxon>
        <taxon>Gammaproteobacteria</taxon>
        <taxon>Vibrionales</taxon>
        <taxon>Vibrionaceae</taxon>
        <taxon>Vibrio</taxon>
    </lineage>
</organism>
<dbReference type="Proteomes" id="UP000863257">
    <property type="component" value="Unassembled WGS sequence"/>
</dbReference>
<comment type="caution">
    <text evidence="1">The sequence shown here is derived from an EMBL/GenBank/DDBJ whole genome shotgun (WGS) entry which is preliminary data.</text>
</comment>
<reference evidence="1" key="2">
    <citation type="submission" date="2019-01" db="EMBL/GenBank/DDBJ databases">
        <authorList>
            <consortium name="NCBI Pathogen Detection Project"/>
        </authorList>
    </citation>
    <scope>NUCLEOTIDE SEQUENCE</scope>
    <source>
        <strain evidence="1">BCW_3452</strain>
    </source>
</reference>
<dbReference type="AlphaFoldDB" id="A0A8H9K5P2"/>
<proteinExistence type="predicted"/>
<gene>
    <name evidence="1" type="ORF">I7730_01225</name>
</gene>
<protein>
    <submittedName>
        <fullName evidence="1">Uncharacterized protein</fullName>
    </submittedName>
</protein>
<dbReference type="EMBL" id="DACRBY010000001">
    <property type="protein sequence ID" value="HAS8538421.1"/>
    <property type="molecule type" value="Genomic_DNA"/>
</dbReference>
<evidence type="ECO:0000313" key="1">
    <source>
        <dbReference type="EMBL" id="HAS8538421.1"/>
    </source>
</evidence>
<reference evidence="1" key="1">
    <citation type="journal article" date="2018" name="Genome Biol.">
        <title>SKESA: strategic k-mer extension for scrupulous assemblies.</title>
        <authorList>
            <person name="Souvorov A."/>
            <person name="Agarwala R."/>
            <person name="Lipman D.J."/>
        </authorList>
    </citation>
    <scope>NUCLEOTIDE SEQUENCE</scope>
    <source>
        <strain evidence="1">BCW_3452</strain>
    </source>
</reference>
<name>A0A8H9K5P2_VIBVL</name>
<sequence>MTQYQKLPERLLTEIPQSITEKIQSGLILDPTDKKTAKSYLEKKLIHPQNICDSKSEVSVLLRLYMIVGARIAKETVDYVNYHINDEELVVLLSEYDNIIEHPIVELNSNVLSQHSFSSFWHINADRGPKRWNLYAENFCKLVVSIKRWVSEEAPHLKNNCKYAVKLDSKLIGYIEPNKEFVPLKTSELEEFIYKYFGSPINLTLDCTLKCKGGVGVARNSVKGLVELSVYMSSEKQNELTFILPSSNSLKLEMVKEKIVECCKQIVDSRRYRESITSDIQGYIKLNGVQIGILPIESNDIVFGDDFVVTVEKSLGCELSDVVSPPYDDSSLQKSGVLMRMLSWLRK</sequence>
<accession>A0A8H9K5P2</accession>